<dbReference type="Pfam" id="PF03591">
    <property type="entry name" value="AzlC"/>
    <property type="match status" value="1"/>
</dbReference>
<organism evidence="9 10">
    <name type="scientific">Brevibacillus panacihumi</name>
    <dbReference type="NCBI Taxonomy" id="497735"/>
    <lineage>
        <taxon>Bacteria</taxon>
        <taxon>Bacillati</taxon>
        <taxon>Bacillota</taxon>
        <taxon>Bacilli</taxon>
        <taxon>Bacillales</taxon>
        <taxon>Paenibacillaceae</taxon>
        <taxon>Brevibacillus</taxon>
    </lineage>
</organism>
<evidence type="ECO:0000256" key="4">
    <source>
        <dbReference type="ARBA" id="ARBA00022475"/>
    </source>
</evidence>
<feature type="transmembrane region" description="Helical" evidence="8">
    <location>
        <begin position="131"/>
        <end position="151"/>
    </location>
</feature>
<sequence>MNRAQSSLSLFRVGLWDALPIAASYILFGAIFGMMALQAGLTSWESVAMSIFVYSGAAQFSAISMLADHAGMWAILITTVLLNTRHFLMGLSLSPYYQRFSFGQVTGLAFYLTDEQYAVTLNRFRHYPSQLPYILGVSLSLHTAWICGTWIGTVAGQWIPDPAALGLGFSFTAMFLALAYYQLTSWLRILTFVMCGVLAVYLSLLLPNGLHLLIAGLVAFGVGYLLPDPKISIPPQTADAAAKGVESA</sequence>
<dbReference type="InterPro" id="IPR011606">
    <property type="entry name" value="Brnchd-chn_aa_trnsp_permease"/>
</dbReference>
<evidence type="ECO:0000256" key="6">
    <source>
        <dbReference type="ARBA" id="ARBA00022989"/>
    </source>
</evidence>
<comment type="subcellular location">
    <subcellularLocation>
        <location evidence="1">Cell membrane</location>
        <topology evidence="1">Multi-pass membrane protein</topology>
    </subcellularLocation>
</comment>
<reference evidence="9 10" key="1">
    <citation type="submission" date="2018-10" db="EMBL/GenBank/DDBJ databases">
        <title>Phylogenomics of Brevibacillus.</title>
        <authorList>
            <person name="Dunlap C."/>
        </authorList>
    </citation>
    <scope>NUCLEOTIDE SEQUENCE [LARGE SCALE GENOMIC DNA]</scope>
    <source>
        <strain evidence="9 10">JCM 15085</strain>
    </source>
</reference>
<dbReference type="EMBL" id="RHHT01000068">
    <property type="protein sequence ID" value="RNB70746.1"/>
    <property type="molecule type" value="Genomic_DNA"/>
</dbReference>
<keyword evidence="5 8" id="KW-0812">Transmembrane</keyword>
<dbReference type="GO" id="GO:0005886">
    <property type="term" value="C:plasma membrane"/>
    <property type="evidence" value="ECO:0007669"/>
    <property type="project" value="UniProtKB-SubCell"/>
</dbReference>
<keyword evidence="6 8" id="KW-1133">Transmembrane helix</keyword>
<dbReference type="Proteomes" id="UP000281915">
    <property type="component" value="Unassembled WGS sequence"/>
</dbReference>
<evidence type="ECO:0000256" key="7">
    <source>
        <dbReference type="ARBA" id="ARBA00023136"/>
    </source>
</evidence>
<protein>
    <submittedName>
        <fullName evidence="9">Branched-chain amino acid ABC transporter permease</fullName>
    </submittedName>
</protein>
<gene>
    <name evidence="9" type="ORF">EDM58_23000</name>
</gene>
<dbReference type="AlphaFoldDB" id="A0A3M8C4Z8"/>
<proteinExistence type="inferred from homology"/>
<comment type="similarity">
    <text evidence="2">Belongs to the AzlC family.</text>
</comment>
<keyword evidence="7 8" id="KW-0472">Membrane</keyword>
<evidence type="ECO:0000256" key="5">
    <source>
        <dbReference type="ARBA" id="ARBA00022692"/>
    </source>
</evidence>
<dbReference type="PANTHER" id="PTHR34979:SF1">
    <property type="entry name" value="INNER MEMBRANE PROTEIN YGAZ"/>
    <property type="match status" value="1"/>
</dbReference>
<dbReference type="RefSeq" id="WP_122915410.1">
    <property type="nucleotide sequence ID" value="NZ_RHHT01000068.1"/>
</dbReference>
<evidence type="ECO:0000256" key="1">
    <source>
        <dbReference type="ARBA" id="ARBA00004651"/>
    </source>
</evidence>
<accession>A0A3M8C4Z8</accession>
<evidence type="ECO:0000313" key="9">
    <source>
        <dbReference type="EMBL" id="RNB70746.1"/>
    </source>
</evidence>
<dbReference type="PANTHER" id="PTHR34979">
    <property type="entry name" value="INNER MEMBRANE PROTEIN YGAZ"/>
    <property type="match status" value="1"/>
</dbReference>
<name>A0A3M8C4Z8_9BACL</name>
<evidence type="ECO:0000313" key="10">
    <source>
        <dbReference type="Proteomes" id="UP000281915"/>
    </source>
</evidence>
<dbReference type="GO" id="GO:1903785">
    <property type="term" value="P:L-valine transmembrane transport"/>
    <property type="evidence" value="ECO:0007669"/>
    <property type="project" value="TreeGrafter"/>
</dbReference>
<keyword evidence="4" id="KW-1003">Cell membrane</keyword>
<evidence type="ECO:0000256" key="3">
    <source>
        <dbReference type="ARBA" id="ARBA00022448"/>
    </source>
</evidence>
<feature type="transmembrane region" description="Helical" evidence="8">
    <location>
        <begin position="163"/>
        <end position="181"/>
    </location>
</feature>
<keyword evidence="3" id="KW-0813">Transport</keyword>
<feature type="transmembrane region" description="Helical" evidence="8">
    <location>
        <begin position="18"/>
        <end position="37"/>
    </location>
</feature>
<evidence type="ECO:0000256" key="8">
    <source>
        <dbReference type="SAM" id="Phobius"/>
    </source>
</evidence>
<comment type="caution">
    <text evidence="9">The sequence shown here is derived from an EMBL/GenBank/DDBJ whole genome shotgun (WGS) entry which is preliminary data.</text>
</comment>
<evidence type="ECO:0000256" key="2">
    <source>
        <dbReference type="ARBA" id="ARBA00010735"/>
    </source>
</evidence>
<feature type="transmembrane region" description="Helical" evidence="8">
    <location>
        <begin position="49"/>
        <end position="67"/>
    </location>
</feature>